<dbReference type="EMBL" id="HBJA01041593">
    <property type="protein sequence ID" value="CAE0803127.1"/>
    <property type="molecule type" value="Transcribed_RNA"/>
</dbReference>
<organism evidence="1">
    <name type="scientific">Eutreptiella gymnastica</name>
    <dbReference type="NCBI Taxonomy" id="73025"/>
    <lineage>
        <taxon>Eukaryota</taxon>
        <taxon>Discoba</taxon>
        <taxon>Euglenozoa</taxon>
        <taxon>Euglenida</taxon>
        <taxon>Spirocuta</taxon>
        <taxon>Euglenophyceae</taxon>
        <taxon>Eutreptiales</taxon>
        <taxon>Eutreptiaceae</taxon>
        <taxon>Eutreptiella</taxon>
    </lineage>
</organism>
<reference evidence="1" key="1">
    <citation type="submission" date="2021-01" db="EMBL/GenBank/DDBJ databases">
        <authorList>
            <person name="Corre E."/>
            <person name="Pelletier E."/>
            <person name="Niang G."/>
            <person name="Scheremetjew M."/>
            <person name="Finn R."/>
            <person name="Kale V."/>
            <person name="Holt S."/>
            <person name="Cochrane G."/>
            <person name="Meng A."/>
            <person name="Brown T."/>
            <person name="Cohen L."/>
        </authorList>
    </citation>
    <scope>NUCLEOTIDE SEQUENCE</scope>
    <source>
        <strain evidence="1">CCMP1594</strain>
    </source>
</reference>
<dbReference type="AlphaFoldDB" id="A0A7S4CPX2"/>
<proteinExistence type="predicted"/>
<evidence type="ECO:0000313" key="1">
    <source>
        <dbReference type="EMBL" id="CAE0803127.1"/>
    </source>
</evidence>
<protein>
    <submittedName>
        <fullName evidence="1">Uncharacterized protein</fullName>
    </submittedName>
</protein>
<gene>
    <name evidence="1" type="ORF">EGYM00163_LOCUS14249</name>
</gene>
<name>A0A7S4CPX2_9EUGL</name>
<sequence>MFSLKHVANYVPVVQSGTASHNHRMDPHPLVFSDLGCACVGGKSWCYGVMVSMPGAESTGAPGTAAHGSAGLTAQCRSKCNTRVWGCGSRPQFSDKGVLAQREGGVRTKLAKPKREPPGFQAALFGLVAFAMLSALPALEGEEAPKSGHGGDAGKASKVSMSLDFRFRFALTLFPAAGAS</sequence>
<accession>A0A7S4CPX2</accession>